<evidence type="ECO:0000313" key="1">
    <source>
        <dbReference type="EMBL" id="AKO61059.1"/>
    </source>
</evidence>
<dbReference type="KEGG" id="vg:26796653"/>
<reference evidence="1 2" key="1">
    <citation type="submission" date="2015-05" db="EMBL/GenBank/DDBJ databases">
        <authorList>
            <person name="Wang D.B."/>
            <person name="Wang M."/>
        </authorList>
    </citation>
    <scope>NUCLEOTIDE SEQUENCE [LARGE SCALE GENOMIC DNA]</scope>
</reference>
<dbReference type="GeneID" id="26796653"/>
<evidence type="ECO:0000313" key="2">
    <source>
        <dbReference type="Proteomes" id="UP000202763"/>
    </source>
</evidence>
<organism evidence="1 2">
    <name type="scientific">Pseudoalteromonas phage H101</name>
    <dbReference type="NCBI Taxonomy" id="1654919"/>
    <lineage>
        <taxon>Viruses</taxon>
        <taxon>Duplodnaviria</taxon>
        <taxon>Heunggongvirae</taxon>
        <taxon>Uroviricota</taxon>
        <taxon>Caudoviricetes</taxon>
        <taxon>Shandongvirus</taxon>
        <taxon>Shandongvirus H101</taxon>
    </lineage>
</organism>
<dbReference type="RefSeq" id="YP_009225592.1">
    <property type="nucleotide sequence ID" value="NC_029094.1"/>
</dbReference>
<protein>
    <submittedName>
        <fullName evidence="1">Uncharacterized protein</fullName>
    </submittedName>
</protein>
<dbReference type="EMBL" id="KR534323">
    <property type="protein sequence ID" value="AKO61059.1"/>
    <property type="molecule type" value="Genomic_DNA"/>
</dbReference>
<accession>A0A0H4INA9</accession>
<dbReference type="OrthoDB" id="28962at10239"/>
<keyword evidence="2" id="KW-1185">Reference proteome</keyword>
<proteinExistence type="predicted"/>
<sequence length="87" mass="10036">MTKVYNPEEVRVTIQGKEVKPCINYHLKRPLLMTSADWKETLCPELVILDPDGWDRSNYEYSFNEELISEKEFIGRLIGSTVMVGGL</sequence>
<name>A0A0H4INA9_9CAUD</name>
<dbReference type="Proteomes" id="UP000202763">
    <property type="component" value="Segment"/>
</dbReference>